<dbReference type="EMBL" id="CM042013">
    <property type="protein sequence ID" value="KAI3739319.1"/>
    <property type="molecule type" value="Genomic_DNA"/>
</dbReference>
<comment type="caution">
    <text evidence="1">The sequence shown here is derived from an EMBL/GenBank/DDBJ whole genome shotgun (WGS) entry which is preliminary data.</text>
</comment>
<gene>
    <name evidence="1" type="ORF">L2E82_29722</name>
</gene>
<dbReference type="Proteomes" id="UP001055811">
    <property type="component" value="Linkage Group LG05"/>
</dbReference>
<organism evidence="1 2">
    <name type="scientific">Cichorium intybus</name>
    <name type="common">Chicory</name>
    <dbReference type="NCBI Taxonomy" id="13427"/>
    <lineage>
        <taxon>Eukaryota</taxon>
        <taxon>Viridiplantae</taxon>
        <taxon>Streptophyta</taxon>
        <taxon>Embryophyta</taxon>
        <taxon>Tracheophyta</taxon>
        <taxon>Spermatophyta</taxon>
        <taxon>Magnoliopsida</taxon>
        <taxon>eudicotyledons</taxon>
        <taxon>Gunneridae</taxon>
        <taxon>Pentapetalae</taxon>
        <taxon>asterids</taxon>
        <taxon>campanulids</taxon>
        <taxon>Asterales</taxon>
        <taxon>Asteraceae</taxon>
        <taxon>Cichorioideae</taxon>
        <taxon>Cichorieae</taxon>
        <taxon>Cichoriinae</taxon>
        <taxon>Cichorium</taxon>
    </lineage>
</organism>
<reference evidence="1 2" key="2">
    <citation type="journal article" date="2022" name="Mol. Ecol. Resour.">
        <title>The genomes of chicory, endive, great burdock and yacon provide insights into Asteraceae paleo-polyploidization history and plant inulin production.</title>
        <authorList>
            <person name="Fan W."/>
            <person name="Wang S."/>
            <person name="Wang H."/>
            <person name="Wang A."/>
            <person name="Jiang F."/>
            <person name="Liu H."/>
            <person name="Zhao H."/>
            <person name="Xu D."/>
            <person name="Zhang Y."/>
        </authorList>
    </citation>
    <scope>NUCLEOTIDE SEQUENCE [LARGE SCALE GENOMIC DNA]</scope>
    <source>
        <strain evidence="2">cv. Punajuju</strain>
        <tissue evidence="1">Leaves</tissue>
    </source>
</reference>
<evidence type="ECO:0000313" key="2">
    <source>
        <dbReference type="Proteomes" id="UP001055811"/>
    </source>
</evidence>
<accession>A0ACB9CYB2</accession>
<reference evidence="2" key="1">
    <citation type="journal article" date="2022" name="Mol. Ecol. Resour.">
        <title>The genomes of chicory, endive, great burdock and yacon provide insights into Asteraceae palaeo-polyploidization history and plant inulin production.</title>
        <authorList>
            <person name="Fan W."/>
            <person name="Wang S."/>
            <person name="Wang H."/>
            <person name="Wang A."/>
            <person name="Jiang F."/>
            <person name="Liu H."/>
            <person name="Zhao H."/>
            <person name="Xu D."/>
            <person name="Zhang Y."/>
        </authorList>
    </citation>
    <scope>NUCLEOTIDE SEQUENCE [LARGE SCALE GENOMIC DNA]</scope>
    <source>
        <strain evidence="2">cv. Punajuju</strain>
    </source>
</reference>
<sequence>MHSLTANVVFLLLSLPRFGEVLVSGILAGYLPIPLPLFPGFFMGVFPLRFFSSSCHSSSLLKLLFHLLQILTLPMSVCFVLELHYLLLTLPVFLREMDLSWIPEPFDFRHKISKLVLDLCVLYFKTADGTRKFLKK</sequence>
<proteinExistence type="predicted"/>
<evidence type="ECO:0000313" key="1">
    <source>
        <dbReference type="EMBL" id="KAI3739319.1"/>
    </source>
</evidence>
<keyword evidence="2" id="KW-1185">Reference proteome</keyword>
<name>A0ACB9CYB2_CICIN</name>
<protein>
    <submittedName>
        <fullName evidence="1">Uncharacterized protein</fullName>
    </submittedName>
</protein>